<evidence type="ECO:0000256" key="10">
    <source>
        <dbReference type="ARBA" id="ARBA00023004"/>
    </source>
</evidence>
<dbReference type="CDD" id="cd03431">
    <property type="entry name" value="NUDIX_DNA_Glycosylase_C-MutY"/>
    <property type="match status" value="1"/>
</dbReference>
<evidence type="ECO:0000256" key="9">
    <source>
        <dbReference type="ARBA" id="ARBA00022801"/>
    </source>
</evidence>
<dbReference type="NCBIfam" id="TIGR01084">
    <property type="entry name" value="mutY"/>
    <property type="match status" value="1"/>
</dbReference>
<dbReference type="Gene3D" id="1.10.340.30">
    <property type="entry name" value="Hypothetical protein, domain 2"/>
    <property type="match status" value="1"/>
</dbReference>
<keyword evidence="8 14" id="KW-0227">DNA damage</keyword>
<dbReference type="Gene3D" id="3.90.79.10">
    <property type="entry name" value="Nucleoside Triphosphate Pyrophosphohydrolase"/>
    <property type="match status" value="1"/>
</dbReference>
<dbReference type="AlphaFoldDB" id="A0A4Q9BGD3"/>
<evidence type="ECO:0000256" key="12">
    <source>
        <dbReference type="ARBA" id="ARBA00023204"/>
    </source>
</evidence>
<dbReference type="Pfam" id="PF00633">
    <property type="entry name" value="HHH"/>
    <property type="match status" value="1"/>
</dbReference>
<keyword evidence="17" id="KW-1185">Reference proteome</keyword>
<dbReference type="InterPro" id="IPR044298">
    <property type="entry name" value="MIG/MutY"/>
</dbReference>
<dbReference type="CDD" id="cd00056">
    <property type="entry name" value="ENDO3c"/>
    <property type="match status" value="1"/>
</dbReference>
<dbReference type="SUPFAM" id="SSF55811">
    <property type="entry name" value="Nudix"/>
    <property type="match status" value="1"/>
</dbReference>
<dbReference type="OrthoDB" id="9802365at2"/>
<keyword evidence="12" id="KW-0234">DNA repair</keyword>
<dbReference type="InterPro" id="IPR005760">
    <property type="entry name" value="A/G_AdeGlyc_MutY"/>
</dbReference>
<dbReference type="SMART" id="SM00478">
    <property type="entry name" value="ENDO3c"/>
    <property type="match status" value="1"/>
</dbReference>
<dbReference type="EMBL" id="SEWY01000001">
    <property type="protein sequence ID" value="TBH75096.1"/>
    <property type="molecule type" value="Genomic_DNA"/>
</dbReference>
<dbReference type="Proteomes" id="UP000293583">
    <property type="component" value="Unassembled WGS sequence"/>
</dbReference>
<evidence type="ECO:0000256" key="8">
    <source>
        <dbReference type="ARBA" id="ARBA00022763"/>
    </source>
</evidence>
<evidence type="ECO:0000313" key="17">
    <source>
        <dbReference type="Proteomes" id="UP000293583"/>
    </source>
</evidence>
<dbReference type="EC" id="3.2.2.31" evidence="4 14"/>
<dbReference type="PROSITE" id="PS01155">
    <property type="entry name" value="ENDONUCLEASE_III_2"/>
    <property type="match status" value="1"/>
</dbReference>
<evidence type="ECO:0000256" key="3">
    <source>
        <dbReference type="ARBA" id="ARBA00008343"/>
    </source>
</evidence>
<dbReference type="RefSeq" id="WP_130922299.1">
    <property type="nucleotide sequence ID" value="NZ_JAANOM010000002.1"/>
</dbReference>
<dbReference type="InterPro" id="IPR004036">
    <property type="entry name" value="Endonuclease-III-like_CS2"/>
</dbReference>
<comment type="similarity">
    <text evidence="3 14">Belongs to the Nth/MutY family.</text>
</comment>
<dbReference type="InterPro" id="IPR000445">
    <property type="entry name" value="HhH_motif"/>
</dbReference>
<dbReference type="GO" id="GO:0006284">
    <property type="term" value="P:base-excision repair"/>
    <property type="evidence" value="ECO:0007669"/>
    <property type="project" value="UniProtKB-UniRule"/>
</dbReference>
<dbReference type="GO" id="GO:0032357">
    <property type="term" value="F:oxidized purine DNA binding"/>
    <property type="evidence" value="ECO:0007669"/>
    <property type="project" value="TreeGrafter"/>
</dbReference>
<evidence type="ECO:0000256" key="1">
    <source>
        <dbReference type="ARBA" id="ARBA00000843"/>
    </source>
</evidence>
<gene>
    <name evidence="16" type="primary">mutY</name>
    <name evidence="16" type="ORF">EWU20_00565</name>
</gene>
<keyword evidence="9" id="KW-0378">Hydrolase</keyword>
<dbReference type="InterPro" id="IPR011257">
    <property type="entry name" value="DNA_glycosylase"/>
</dbReference>
<dbReference type="GO" id="GO:0034039">
    <property type="term" value="F:8-oxo-7,8-dihydroguanine DNA N-glycosylase activity"/>
    <property type="evidence" value="ECO:0007669"/>
    <property type="project" value="TreeGrafter"/>
</dbReference>
<dbReference type="FunFam" id="1.10.340.30:FF:000002">
    <property type="entry name" value="Adenine DNA glycosylase"/>
    <property type="match status" value="1"/>
</dbReference>
<keyword evidence="13 14" id="KW-0326">Glycosidase</keyword>
<comment type="cofactor">
    <cofactor evidence="14">
        <name>[4Fe-4S] cluster</name>
        <dbReference type="ChEBI" id="CHEBI:49883"/>
    </cofactor>
    <text evidence="14">Binds 1 [4Fe-4S] cluster.</text>
</comment>
<dbReference type="GO" id="GO:0006298">
    <property type="term" value="P:mismatch repair"/>
    <property type="evidence" value="ECO:0007669"/>
    <property type="project" value="TreeGrafter"/>
</dbReference>
<reference evidence="16 17" key="1">
    <citation type="submission" date="2019-02" db="EMBL/GenBank/DDBJ databases">
        <title>Genome of a new Bacteroidetes strain.</title>
        <authorList>
            <person name="Pitt A."/>
        </authorList>
    </citation>
    <scope>NUCLEOTIDE SEQUENCE [LARGE SCALE GENOMIC DNA]</scope>
    <source>
        <strain evidence="16 17">103A-SOEBACH</strain>
    </source>
</reference>
<evidence type="ECO:0000256" key="2">
    <source>
        <dbReference type="ARBA" id="ARBA00002933"/>
    </source>
</evidence>
<comment type="caution">
    <text evidence="16">The sequence shown here is derived from an EMBL/GenBank/DDBJ whole genome shotgun (WGS) entry which is preliminary data.</text>
</comment>
<evidence type="ECO:0000256" key="11">
    <source>
        <dbReference type="ARBA" id="ARBA00023014"/>
    </source>
</evidence>
<keyword evidence="7" id="KW-0479">Metal-binding</keyword>
<keyword evidence="10 14" id="KW-0408">Iron</keyword>
<dbReference type="InterPro" id="IPR015797">
    <property type="entry name" value="NUDIX_hydrolase-like_dom_sf"/>
</dbReference>
<evidence type="ECO:0000256" key="6">
    <source>
        <dbReference type="ARBA" id="ARBA00022485"/>
    </source>
</evidence>
<comment type="catalytic activity">
    <reaction evidence="1 14">
        <text>Hydrolyzes free adenine bases from 7,8-dihydro-8-oxoguanine:adenine mismatched double-stranded DNA, leaving an apurinic site.</text>
        <dbReference type="EC" id="3.2.2.31"/>
    </reaction>
</comment>
<evidence type="ECO:0000256" key="13">
    <source>
        <dbReference type="ARBA" id="ARBA00023295"/>
    </source>
</evidence>
<dbReference type="GO" id="GO:0051539">
    <property type="term" value="F:4 iron, 4 sulfur cluster binding"/>
    <property type="evidence" value="ECO:0007669"/>
    <property type="project" value="UniProtKB-UniRule"/>
</dbReference>
<keyword evidence="6" id="KW-0004">4Fe-4S</keyword>
<protein>
    <recommendedName>
        <fullName evidence="5 14">Adenine DNA glycosylase</fullName>
        <ecNumber evidence="4 14">3.2.2.31</ecNumber>
    </recommendedName>
</protein>
<dbReference type="PANTHER" id="PTHR42944:SF1">
    <property type="entry name" value="ADENINE DNA GLYCOSYLASE"/>
    <property type="match status" value="1"/>
</dbReference>
<evidence type="ECO:0000259" key="15">
    <source>
        <dbReference type="SMART" id="SM00478"/>
    </source>
</evidence>
<keyword evidence="11" id="KW-0411">Iron-sulfur</keyword>
<accession>A0A4Q9BGD3</accession>
<organism evidence="16 17">
    <name type="scientific">Aquirufa antheringensis</name>
    <dbReference type="NCBI Taxonomy" id="2516559"/>
    <lineage>
        <taxon>Bacteria</taxon>
        <taxon>Pseudomonadati</taxon>
        <taxon>Bacteroidota</taxon>
        <taxon>Cytophagia</taxon>
        <taxon>Cytophagales</taxon>
        <taxon>Flectobacillaceae</taxon>
        <taxon>Aquirufa</taxon>
    </lineage>
</organism>
<evidence type="ECO:0000256" key="4">
    <source>
        <dbReference type="ARBA" id="ARBA00012045"/>
    </source>
</evidence>
<dbReference type="Gene3D" id="1.10.1670.10">
    <property type="entry name" value="Helix-hairpin-Helix base-excision DNA repair enzymes (C-terminal)"/>
    <property type="match status" value="1"/>
</dbReference>
<dbReference type="Pfam" id="PF00730">
    <property type="entry name" value="HhH-GPD"/>
    <property type="match status" value="1"/>
</dbReference>
<feature type="domain" description="HhH-GPD" evidence="15">
    <location>
        <begin position="41"/>
        <end position="192"/>
    </location>
</feature>
<evidence type="ECO:0000256" key="14">
    <source>
        <dbReference type="RuleBase" id="RU365096"/>
    </source>
</evidence>
<evidence type="ECO:0000313" key="16">
    <source>
        <dbReference type="EMBL" id="TBH75096.1"/>
    </source>
</evidence>
<dbReference type="SUPFAM" id="SSF48150">
    <property type="entry name" value="DNA-glycosylase"/>
    <property type="match status" value="1"/>
</dbReference>
<dbReference type="PANTHER" id="PTHR42944">
    <property type="entry name" value="ADENINE DNA GLYCOSYLASE"/>
    <property type="match status" value="1"/>
</dbReference>
<evidence type="ECO:0000256" key="7">
    <source>
        <dbReference type="ARBA" id="ARBA00022723"/>
    </source>
</evidence>
<proteinExistence type="inferred from homology"/>
<evidence type="ECO:0000256" key="5">
    <source>
        <dbReference type="ARBA" id="ARBA00022023"/>
    </source>
</evidence>
<dbReference type="InterPro" id="IPR003265">
    <property type="entry name" value="HhH-GPD_domain"/>
</dbReference>
<sequence>MQKSPLHPFSATIMAWYAEHQRELPWRQTKDPYAIWLSEIILQQTRVAQGLPYFERLISSFPTVSDLAEAPEASLLRLWQGLGYYSRARNLQKAAQMVMRDFAGVFPQSYDEIIRLPGVGPYTAAAIASFAFDEAKAVVDGNVYRVLSRVFAIETDIASSAARGVFTSLAQSLIPMQDPATFNQAIMEFGALQCTPAPDCSDCPLRVSCAALSVGRVAELPLKSKKTKVKEIEMNYLVIEQNGQLLVRERTEKGIWKGLWEFYLIEDSCDWLPFQRQALKSPPVHLLSHRKIHCDAWYVQVPDNFELEIPEGYGWMSPSDFESKGKPVLLLNLITDNLDCPILQDISPTYL</sequence>
<comment type="function">
    <text evidence="2">Adenine glycosylase active on G-A mispairs. MutY also corrects error-prone DNA synthesis past GO lesions which are due to the oxidatively damaged form of guanine: 7,8-dihydro-8-oxoguanine (8-oxo-dGTP).</text>
</comment>
<dbReference type="Pfam" id="PF14815">
    <property type="entry name" value="NUDIX_4"/>
    <property type="match status" value="1"/>
</dbReference>
<dbReference type="GO" id="GO:0046872">
    <property type="term" value="F:metal ion binding"/>
    <property type="evidence" value="ECO:0007669"/>
    <property type="project" value="UniProtKB-UniRule"/>
</dbReference>
<dbReference type="GO" id="GO:0000701">
    <property type="term" value="F:purine-specific mismatch base pair DNA N-glycosylase activity"/>
    <property type="evidence" value="ECO:0007669"/>
    <property type="project" value="UniProtKB-EC"/>
</dbReference>
<dbReference type="InterPro" id="IPR029119">
    <property type="entry name" value="MutY_C"/>
</dbReference>
<dbReference type="InterPro" id="IPR023170">
    <property type="entry name" value="HhH_base_excis_C"/>
</dbReference>
<name>A0A4Q9BGD3_9BACT</name>
<dbReference type="GO" id="GO:0035485">
    <property type="term" value="F:adenine/guanine mispair binding"/>
    <property type="evidence" value="ECO:0007669"/>
    <property type="project" value="TreeGrafter"/>
</dbReference>